<reference evidence="2" key="1">
    <citation type="journal article" date="2021" name="Nat. Commun.">
        <title>Genetic determinants of endophytism in the Arabidopsis root mycobiome.</title>
        <authorList>
            <person name="Mesny F."/>
            <person name="Miyauchi S."/>
            <person name="Thiergart T."/>
            <person name="Pickel B."/>
            <person name="Atanasova L."/>
            <person name="Karlsson M."/>
            <person name="Huettel B."/>
            <person name="Barry K.W."/>
            <person name="Haridas S."/>
            <person name="Chen C."/>
            <person name="Bauer D."/>
            <person name="Andreopoulos W."/>
            <person name="Pangilinan J."/>
            <person name="LaButti K."/>
            <person name="Riley R."/>
            <person name="Lipzen A."/>
            <person name="Clum A."/>
            <person name="Drula E."/>
            <person name="Henrissat B."/>
            <person name="Kohler A."/>
            <person name="Grigoriev I.V."/>
            <person name="Martin F.M."/>
            <person name="Hacquard S."/>
        </authorList>
    </citation>
    <scope>NUCLEOTIDE SEQUENCE</scope>
    <source>
        <strain evidence="2">MPI-CAGE-AT-0023</strain>
    </source>
</reference>
<dbReference type="AlphaFoldDB" id="A0A9P9GFR3"/>
<protein>
    <submittedName>
        <fullName evidence="2">Uncharacterized protein</fullName>
    </submittedName>
</protein>
<dbReference type="EMBL" id="JAGMUX010000016">
    <property type="protein sequence ID" value="KAH7237159.1"/>
    <property type="molecule type" value="Genomic_DNA"/>
</dbReference>
<dbReference type="GeneID" id="70226061"/>
<gene>
    <name evidence="2" type="ORF">BKA55DRAFT_597632</name>
</gene>
<feature type="region of interest" description="Disordered" evidence="1">
    <location>
        <begin position="119"/>
        <end position="145"/>
    </location>
</feature>
<organism evidence="2 3">
    <name type="scientific">Fusarium redolens</name>
    <dbReference type="NCBI Taxonomy" id="48865"/>
    <lineage>
        <taxon>Eukaryota</taxon>
        <taxon>Fungi</taxon>
        <taxon>Dikarya</taxon>
        <taxon>Ascomycota</taxon>
        <taxon>Pezizomycotina</taxon>
        <taxon>Sordariomycetes</taxon>
        <taxon>Hypocreomycetidae</taxon>
        <taxon>Hypocreales</taxon>
        <taxon>Nectriaceae</taxon>
        <taxon>Fusarium</taxon>
        <taxon>Fusarium redolens species complex</taxon>
    </lineage>
</organism>
<evidence type="ECO:0000313" key="2">
    <source>
        <dbReference type="EMBL" id="KAH7237159.1"/>
    </source>
</evidence>
<comment type="caution">
    <text evidence="2">The sequence shown here is derived from an EMBL/GenBank/DDBJ whole genome shotgun (WGS) entry which is preliminary data.</text>
</comment>
<evidence type="ECO:0000256" key="1">
    <source>
        <dbReference type="SAM" id="MobiDB-lite"/>
    </source>
</evidence>
<dbReference type="Proteomes" id="UP000720189">
    <property type="component" value="Unassembled WGS sequence"/>
</dbReference>
<name>A0A9P9GFR3_FUSRE</name>
<proteinExistence type="predicted"/>
<dbReference type="RefSeq" id="XP_046045289.1">
    <property type="nucleotide sequence ID" value="XM_046196107.1"/>
</dbReference>
<keyword evidence="3" id="KW-1185">Reference proteome</keyword>
<sequence length="167" mass="18027">MEPAGLVIGVAGLAGLFNSCLEALTRSRLPKPASNDGARTTTTRPPVAICDASNAPQRRTRATGPDVNDSSGLHEPGLPFAAASRSRRGKMSWALWGKRGRVEQVELFEKLVQELHNLVPPTTGESTRPTHKPDPGCTDTLGQGMDSRRLKRGLEKTELIAIIMTNY</sequence>
<feature type="region of interest" description="Disordered" evidence="1">
    <location>
        <begin position="29"/>
        <end position="84"/>
    </location>
</feature>
<dbReference type="OrthoDB" id="539213at2759"/>
<accession>A0A9P9GFR3</accession>
<evidence type="ECO:0000313" key="3">
    <source>
        <dbReference type="Proteomes" id="UP000720189"/>
    </source>
</evidence>